<keyword evidence="2" id="KW-1185">Reference proteome</keyword>
<name>A0ABQ8HNP5_9ROSI</name>
<sequence length="225" mass="25806">MEKANEVAVVSLKLTVLEISSSLDYIVLLLEYISLSRNLLWSVRRLWAIKRSVGVSNQRFILMYFAWHAASSDTSTPTDCDKRGYRIFQSSYCGLYIFLGDGVVAADKKYSSHALTKRAHEDDRVAQSELRVLSRWKYWPRQAMQELPDKLLIRETSAARSPCEDDSSHALTKQAYEDDRVAQSELRVLSHWKYRPRQAMQELPDKLLICETSAARSPCEDGQPV</sequence>
<organism evidence="1 2">
    <name type="scientific">Xanthoceras sorbifolium</name>
    <dbReference type="NCBI Taxonomy" id="99658"/>
    <lineage>
        <taxon>Eukaryota</taxon>
        <taxon>Viridiplantae</taxon>
        <taxon>Streptophyta</taxon>
        <taxon>Embryophyta</taxon>
        <taxon>Tracheophyta</taxon>
        <taxon>Spermatophyta</taxon>
        <taxon>Magnoliopsida</taxon>
        <taxon>eudicotyledons</taxon>
        <taxon>Gunneridae</taxon>
        <taxon>Pentapetalae</taxon>
        <taxon>rosids</taxon>
        <taxon>malvids</taxon>
        <taxon>Sapindales</taxon>
        <taxon>Sapindaceae</taxon>
        <taxon>Xanthoceroideae</taxon>
        <taxon>Xanthoceras</taxon>
    </lineage>
</organism>
<evidence type="ECO:0000313" key="2">
    <source>
        <dbReference type="Proteomes" id="UP000827721"/>
    </source>
</evidence>
<evidence type="ECO:0000313" key="1">
    <source>
        <dbReference type="EMBL" id="KAH7565898.1"/>
    </source>
</evidence>
<accession>A0ABQ8HNP5</accession>
<protein>
    <submittedName>
        <fullName evidence="1">Uncharacterized protein</fullName>
    </submittedName>
</protein>
<reference evidence="1 2" key="1">
    <citation type="submission" date="2021-02" db="EMBL/GenBank/DDBJ databases">
        <title>Plant Genome Project.</title>
        <authorList>
            <person name="Zhang R.-G."/>
        </authorList>
    </citation>
    <scope>NUCLEOTIDE SEQUENCE [LARGE SCALE GENOMIC DNA]</scope>
    <source>
        <tissue evidence="1">Leaves</tissue>
    </source>
</reference>
<dbReference type="Proteomes" id="UP000827721">
    <property type="component" value="Unassembled WGS sequence"/>
</dbReference>
<gene>
    <name evidence="1" type="ORF">JRO89_XS08G0035000</name>
</gene>
<comment type="caution">
    <text evidence="1">The sequence shown here is derived from an EMBL/GenBank/DDBJ whole genome shotgun (WGS) entry which is preliminary data.</text>
</comment>
<dbReference type="EMBL" id="JAFEMO010000008">
    <property type="protein sequence ID" value="KAH7565898.1"/>
    <property type="molecule type" value="Genomic_DNA"/>
</dbReference>
<proteinExistence type="predicted"/>